<dbReference type="PANTHER" id="PTHR37691">
    <property type="entry name" value="BLR3518 PROTEIN"/>
    <property type="match status" value="1"/>
</dbReference>
<dbReference type="Pfam" id="PF02635">
    <property type="entry name" value="DsrE"/>
    <property type="match status" value="1"/>
</dbReference>
<dbReference type="EMBL" id="SGBB01000001">
    <property type="protein sequence ID" value="RZD19413.1"/>
    <property type="molecule type" value="Genomic_DNA"/>
</dbReference>
<sequence length="190" mass="21686">MKKIWILLMMVMISGSLLLAGCAKKPSEQKPAAPTKSSKPKPTKKAMVKTKHSMVKIKNPLLIKSSYNGFFNNKVVKVVFQVSSPNPKKWKVALLNMNDIIWELHYNPKRYKMVFVAYGPAVKMFLKKDNKLTPLIEKLYKHKVRLDACHVAMIKLGIKPDEILPAVHVAPDGFFSILHYEMMGYSYIKP</sequence>
<feature type="signal peptide" evidence="2">
    <location>
        <begin position="1"/>
        <end position="20"/>
    </location>
</feature>
<dbReference type="InterPro" id="IPR003787">
    <property type="entry name" value="Sulphur_relay_DsrE/F-like"/>
</dbReference>
<dbReference type="InterPro" id="IPR027396">
    <property type="entry name" value="DsrEFH-like"/>
</dbReference>
<dbReference type="SUPFAM" id="SSF75169">
    <property type="entry name" value="DsrEFH-like"/>
    <property type="match status" value="1"/>
</dbReference>
<dbReference type="AlphaFoldDB" id="A0A519BQ76"/>
<name>A0A519BQ76_9DELT</name>
<dbReference type="PROSITE" id="PS51257">
    <property type="entry name" value="PROKAR_LIPOPROTEIN"/>
    <property type="match status" value="1"/>
</dbReference>
<keyword evidence="2" id="KW-0732">Signal</keyword>
<organism evidence="3 4">
    <name type="scientific">Candidatus Acididesulfobacter diazotrophicus</name>
    <dbReference type="NCBI Taxonomy" id="2597226"/>
    <lineage>
        <taxon>Bacteria</taxon>
        <taxon>Deltaproteobacteria</taxon>
        <taxon>Candidatus Acidulodesulfobacterales</taxon>
        <taxon>Candidatus Acididesulfobacter</taxon>
    </lineage>
</organism>
<dbReference type="Proteomes" id="UP000319296">
    <property type="component" value="Unassembled WGS sequence"/>
</dbReference>
<evidence type="ECO:0000313" key="4">
    <source>
        <dbReference type="Proteomes" id="UP000319296"/>
    </source>
</evidence>
<feature type="compositionally biased region" description="Basic residues" evidence="1">
    <location>
        <begin position="38"/>
        <end position="47"/>
    </location>
</feature>
<protein>
    <submittedName>
        <fullName evidence="3">Uncharacterized protein</fullName>
    </submittedName>
</protein>
<feature type="chain" id="PRO_5022112948" evidence="2">
    <location>
        <begin position="21"/>
        <end position="190"/>
    </location>
</feature>
<gene>
    <name evidence="3" type="ORF">EVG15_00595</name>
</gene>
<dbReference type="PANTHER" id="PTHR37691:SF1">
    <property type="entry name" value="BLR3518 PROTEIN"/>
    <property type="match status" value="1"/>
</dbReference>
<evidence type="ECO:0000256" key="1">
    <source>
        <dbReference type="SAM" id="MobiDB-lite"/>
    </source>
</evidence>
<reference evidence="3 4" key="1">
    <citation type="journal article" date="2019" name="ISME J.">
        <title>Insights into ecological role of a new deltaproteobacterial order Candidatus Acidulodesulfobacterales by metagenomics and metatranscriptomics.</title>
        <authorList>
            <person name="Tan S."/>
            <person name="Liu J."/>
            <person name="Fang Y."/>
            <person name="Hedlund B.P."/>
            <person name="Lian Z.H."/>
            <person name="Huang L.Y."/>
            <person name="Li J.T."/>
            <person name="Huang L.N."/>
            <person name="Li W.J."/>
            <person name="Jiang H.C."/>
            <person name="Dong H.L."/>
            <person name="Shu W.S."/>
        </authorList>
    </citation>
    <scope>NUCLEOTIDE SEQUENCE [LARGE SCALE GENOMIC DNA]</scope>
    <source>
        <strain evidence="3">AP1</strain>
    </source>
</reference>
<accession>A0A519BQ76</accession>
<proteinExistence type="predicted"/>
<comment type="caution">
    <text evidence="3">The sequence shown here is derived from an EMBL/GenBank/DDBJ whole genome shotgun (WGS) entry which is preliminary data.</text>
</comment>
<feature type="region of interest" description="Disordered" evidence="1">
    <location>
        <begin position="27"/>
        <end position="47"/>
    </location>
</feature>
<dbReference type="Gene3D" id="3.40.1260.10">
    <property type="entry name" value="DsrEFH-like"/>
    <property type="match status" value="1"/>
</dbReference>
<evidence type="ECO:0000313" key="3">
    <source>
        <dbReference type="EMBL" id="RZD19413.1"/>
    </source>
</evidence>
<evidence type="ECO:0000256" key="2">
    <source>
        <dbReference type="SAM" id="SignalP"/>
    </source>
</evidence>